<feature type="region of interest" description="Disordered" evidence="1">
    <location>
        <begin position="1"/>
        <end position="59"/>
    </location>
</feature>
<dbReference type="EMBL" id="JANPWB010000010">
    <property type="protein sequence ID" value="KAJ1139475.1"/>
    <property type="molecule type" value="Genomic_DNA"/>
</dbReference>
<gene>
    <name evidence="2" type="ORF">NDU88_005846</name>
</gene>
<evidence type="ECO:0000313" key="2">
    <source>
        <dbReference type="EMBL" id="KAJ1139475.1"/>
    </source>
</evidence>
<dbReference type="Proteomes" id="UP001066276">
    <property type="component" value="Chromosome 6"/>
</dbReference>
<name>A0AAV7QMG3_PLEWA</name>
<protein>
    <submittedName>
        <fullName evidence="2">Uncharacterized protein</fullName>
    </submittedName>
</protein>
<reference evidence="2" key="1">
    <citation type="journal article" date="2022" name="bioRxiv">
        <title>Sequencing and chromosome-scale assembly of the giantPleurodeles waltlgenome.</title>
        <authorList>
            <person name="Brown T."/>
            <person name="Elewa A."/>
            <person name="Iarovenko S."/>
            <person name="Subramanian E."/>
            <person name="Araus A.J."/>
            <person name="Petzold A."/>
            <person name="Susuki M."/>
            <person name="Suzuki K.-i.T."/>
            <person name="Hayashi T."/>
            <person name="Toyoda A."/>
            <person name="Oliveira C."/>
            <person name="Osipova E."/>
            <person name="Leigh N.D."/>
            <person name="Simon A."/>
            <person name="Yun M.H."/>
        </authorList>
    </citation>
    <scope>NUCLEOTIDE SEQUENCE</scope>
    <source>
        <strain evidence="2">20211129_DDA</strain>
        <tissue evidence="2">Liver</tissue>
    </source>
</reference>
<keyword evidence="3" id="KW-1185">Reference proteome</keyword>
<organism evidence="2 3">
    <name type="scientific">Pleurodeles waltl</name>
    <name type="common">Iberian ribbed newt</name>
    <dbReference type="NCBI Taxonomy" id="8319"/>
    <lineage>
        <taxon>Eukaryota</taxon>
        <taxon>Metazoa</taxon>
        <taxon>Chordata</taxon>
        <taxon>Craniata</taxon>
        <taxon>Vertebrata</taxon>
        <taxon>Euteleostomi</taxon>
        <taxon>Amphibia</taxon>
        <taxon>Batrachia</taxon>
        <taxon>Caudata</taxon>
        <taxon>Salamandroidea</taxon>
        <taxon>Salamandridae</taxon>
        <taxon>Pleurodelinae</taxon>
        <taxon>Pleurodeles</taxon>
    </lineage>
</organism>
<proteinExistence type="predicted"/>
<sequence length="91" mass="9788">MSGPETPKAGSKIEKGRVRRRTHVHVELPDTTGEETEDTVGEGNPRGKDTVEKASHVQGGEWLNQVRVRAGEGDLGIEGEGDLGIDREGDL</sequence>
<accession>A0AAV7QMG3</accession>
<evidence type="ECO:0000313" key="3">
    <source>
        <dbReference type="Proteomes" id="UP001066276"/>
    </source>
</evidence>
<comment type="caution">
    <text evidence="2">The sequence shown here is derived from an EMBL/GenBank/DDBJ whole genome shotgun (WGS) entry which is preliminary data.</text>
</comment>
<feature type="compositionally biased region" description="Basic and acidic residues" evidence="1">
    <location>
        <begin position="45"/>
        <end position="55"/>
    </location>
</feature>
<evidence type="ECO:0000256" key="1">
    <source>
        <dbReference type="SAM" id="MobiDB-lite"/>
    </source>
</evidence>
<dbReference type="AlphaFoldDB" id="A0AAV7QMG3"/>